<dbReference type="InterPro" id="IPR050074">
    <property type="entry name" value="DHO_dehydrogenase"/>
</dbReference>
<evidence type="ECO:0000259" key="7">
    <source>
        <dbReference type="Pfam" id="PF01180"/>
    </source>
</evidence>
<comment type="pathway">
    <text evidence="2">Pyrimidine metabolism; UMP biosynthesis via de novo pathway.</text>
</comment>
<evidence type="ECO:0000313" key="9">
    <source>
        <dbReference type="Proteomes" id="UP001597045"/>
    </source>
</evidence>
<comment type="caution">
    <text evidence="8">The sequence shown here is derived from an EMBL/GenBank/DDBJ whole genome shotgun (WGS) entry which is preliminary data.</text>
</comment>
<evidence type="ECO:0000256" key="5">
    <source>
        <dbReference type="ARBA" id="ARBA00022975"/>
    </source>
</evidence>
<evidence type="ECO:0000256" key="1">
    <source>
        <dbReference type="ARBA" id="ARBA00001917"/>
    </source>
</evidence>
<accession>A0ABW3M4Q7</accession>
<dbReference type="InterPro" id="IPR013785">
    <property type="entry name" value="Aldolase_TIM"/>
</dbReference>
<dbReference type="Proteomes" id="UP001597045">
    <property type="component" value="Unassembled WGS sequence"/>
</dbReference>
<keyword evidence="3" id="KW-0285">Flavoprotein</keyword>
<proteinExistence type="predicted"/>
<dbReference type="EMBL" id="JBHTIS010000180">
    <property type="protein sequence ID" value="MFD1044996.1"/>
    <property type="molecule type" value="Genomic_DNA"/>
</dbReference>
<keyword evidence="5" id="KW-0665">Pyrimidine biosynthesis</keyword>
<dbReference type="PANTHER" id="PTHR48109">
    <property type="entry name" value="DIHYDROOROTATE DEHYDROGENASE (QUINONE), MITOCHONDRIAL-RELATED"/>
    <property type="match status" value="1"/>
</dbReference>
<comment type="cofactor">
    <cofactor evidence="1">
        <name>FMN</name>
        <dbReference type="ChEBI" id="CHEBI:58210"/>
    </cofactor>
</comment>
<evidence type="ECO:0000256" key="6">
    <source>
        <dbReference type="ARBA" id="ARBA00023002"/>
    </source>
</evidence>
<evidence type="ECO:0000256" key="4">
    <source>
        <dbReference type="ARBA" id="ARBA00022643"/>
    </source>
</evidence>
<dbReference type="PROSITE" id="PS00912">
    <property type="entry name" value="DHODEHASE_2"/>
    <property type="match status" value="1"/>
</dbReference>
<keyword evidence="9" id="KW-1185">Reference proteome</keyword>
<feature type="non-terminal residue" evidence="8">
    <location>
        <position position="1"/>
    </location>
</feature>
<organism evidence="8 9">
    <name type="scientific">Kibdelosporangium lantanae</name>
    <dbReference type="NCBI Taxonomy" id="1497396"/>
    <lineage>
        <taxon>Bacteria</taxon>
        <taxon>Bacillati</taxon>
        <taxon>Actinomycetota</taxon>
        <taxon>Actinomycetes</taxon>
        <taxon>Pseudonocardiales</taxon>
        <taxon>Pseudonocardiaceae</taxon>
        <taxon>Kibdelosporangium</taxon>
    </lineage>
</organism>
<evidence type="ECO:0000313" key="8">
    <source>
        <dbReference type="EMBL" id="MFD1044996.1"/>
    </source>
</evidence>
<evidence type="ECO:0000256" key="2">
    <source>
        <dbReference type="ARBA" id="ARBA00004725"/>
    </source>
</evidence>
<feature type="domain" description="Dihydroorotate dehydrogenase catalytic" evidence="7">
    <location>
        <begin position="1"/>
        <end position="43"/>
    </location>
</feature>
<protein>
    <submittedName>
        <fullName evidence="8">Dihydroorotate dehydrogenase (Quinone)</fullName>
    </submittedName>
</protein>
<dbReference type="PANTHER" id="PTHR48109:SF4">
    <property type="entry name" value="DIHYDROOROTATE DEHYDROGENASE (QUINONE), MITOCHONDRIAL"/>
    <property type="match status" value="1"/>
</dbReference>
<dbReference type="SUPFAM" id="SSF51395">
    <property type="entry name" value="FMN-linked oxidoreductases"/>
    <property type="match status" value="1"/>
</dbReference>
<keyword evidence="6" id="KW-0560">Oxidoreductase</keyword>
<name>A0ABW3M4Q7_9PSEU</name>
<dbReference type="Gene3D" id="3.20.20.70">
    <property type="entry name" value="Aldolase class I"/>
    <property type="match status" value="1"/>
</dbReference>
<gene>
    <name evidence="8" type="ORF">ACFQ1S_04990</name>
</gene>
<dbReference type="Pfam" id="PF01180">
    <property type="entry name" value="DHO_dh"/>
    <property type="match status" value="1"/>
</dbReference>
<dbReference type="InterPro" id="IPR001295">
    <property type="entry name" value="Dihydroorotate_DH_CS"/>
</dbReference>
<reference evidence="9" key="1">
    <citation type="journal article" date="2019" name="Int. J. Syst. Evol. Microbiol.">
        <title>The Global Catalogue of Microorganisms (GCM) 10K type strain sequencing project: providing services to taxonomists for standard genome sequencing and annotation.</title>
        <authorList>
            <consortium name="The Broad Institute Genomics Platform"/>
            <consortium name="The Broad Institute Genome Sequencing Center for Infectious Disease"/>
            <person name="Wu L."/>
            <person name="Ma J."/>
        </authorList>
    </citation>
    <scope>NUCLEOTIDE SEQUENCE [LARGE SCALE GENOMIC DNA]</scope>
    <source>
        <strain evidence="9">JCM 31486</strain>
    </source>
</reference>
<dbReference type="InterPro" id="IPR005720">
    <property type="entry name" value="Dihydroorotate_DH_cat"/>
</dbReference>
<evidence type="ECO:0000256" key="3">
    <source>
        <dbReference type="ARBA" id="ARBA00022630"/>
    </source>
</evidence>
<sequence>IVGVGGILDVDDAARMFDAGASLVQVYSGFIYRGPGLVRRISRYRRDSPVRPG</sequence>
<keyword evidence="4" id="KW-0288">FMN</keyword>